<gene>
    <name evidence="3" type="ORF">ANCCAN_28727</name>
</gene>
<dbReference type="EMBL" id="JOJR01011353">
    <property type="protein sequence ID" value="RCN25560.1"/>
    <property type="molecule type" value="Genomic_DNA"/>
</dbReference>
<feature type="compositionally biased region" description="Basic and acidic residues" evidence="1">
    <location>
        <begin position="131"/>
        <end position="148"/>
    </location>
</feature>
<dbReference type="OrthoDB" id="5837285at2759"/>
<feature type="region of interest" description="Disordered" evidence="1">
    <location>
        <begin position="131"/>
        <end position="172"/>
    </location>
</feature>
<keyword evidence="4" id="KW-1185">Reference proteome</keyword>
<comment type="caution">
    <text evidence="3">The sequence shown here is derived from an EMBL/GenBank/DDBJ whole genome shotgun (WGS) entry which is preliminary data.</text>
</comment>
<evidence type="ECO:0000313" key="3">
    <source>
        <dbReference type="EMBL" id="RCN25560.1"/>
    </source>
</evidence>
<accession>A0A368F3H6</accession>
<dbReference type="InterPro" id="IPR058770">
    <property type="entry name" value="PWI_ABCF3"/>
</dbReference>
<proteinExistence type="predicted"/>
<reference evidence="3 4" key="1">
    <citation type="submission" date="2014-10" db="EMBL/GenBank/DDBJ databases">
        <title>Draft genome of the hookworm Ancylostoma caninum.</title>
        <authorList>
            <person name="Mitreva M."/>
        </authorList>
    </citation>
    <scope>NUCLEOTIDE SEQUENCE [LARGE SCALE GENOMIC DNA]</scope>
    <source>
        <strain evidence="3 4">Baltimore</strain>
    </source>
</reference>
<dbReference type="Proteomes" id="UP000252519">
    <property type="component" value="Unassembled WGS sequence"/>
</dbReference>
<evidence type="ECO:0000259" key="2">
    <source>
        <dbReference type="Pfam" id="PF26051"/>
    </source>
</evidence>
<name>A0A368F3H6_ANCCA</name>
<dbReference type="Pfam" id="PF26051">
    <property type="entry name" value="PWI_ABCF3"/>
    <property type="match status" value="1"/>
</dbReference>
<evidence type="ECO:0000256" key="1">
    <source>
        <dbReference type="SAM" id="MobiDB-lite"/>
    </source>
</evidence>
<organism evidence="3 4">
    <name type="scientific">Ancylostoma caninum</name>
    <name type="common">Dog hookworm</name>
    <dbReference type="NCBI Taxonomy" id="29170"/>
    <lineage>
        <taxon>Eukaryota</taxon>
        <taxon>Metazoa</taxon>
        <taxon>Ecdysozoa</taxon>
        <taxon>Nematoda</taxon>
        <taxon>Chromadorea</taxon>
        <taxon>Rhabditida</taxon>
        <taxon>Rhabditina</taxon>
        <taxon>Rhabditomorpha</taxon>
        <taxon>Strongyloidea</taxon>
        <taxon>Ancylostomatidae</taxon>
        <taxon>Ancylostomatinae</taxon>
        <taxon>Ancylostoma</taxon>
    </lineage>
</organism>
<feature type="domain" description="ABCF3 PWI-like helical bundle" evidence="2">
    <location>
        <begin position="6"/>
        <end position="76"/>
    </location>
</feature>
<dbReference type="AlphaFoldDB" id="A0A368F3H6"/>
<dbReference type="STRING" id="29170.A0A368F3H6"/>
<protein>
    <recommendedName>
        <fullName evidence="2">ABCF3 PWI-like helical bundle domain-containing protein</fullName>
    </recommendedName>
</protein>
<evidence type="ECO:0000313" key="4">
    <source>
        <dbReference type="Proteomes" id="UP000252519"/>
    </source>
</evidence>
<sequence>MANVDAIPGYLAGTFPTLPVEIKDYVSSVLKENVDEILTLEDVIEAVGDHLQSYVEELCSDGLNKTCLQLLQFLHGENLPKVEKHGVTTKKLDQAVDMAAENHNFAEMESIWKLQARDVPTSVDKKKLGKAENRIAQKAEQREAEPVVRKKRPECTATASQAPIRDTGSRGANVKDVKLESVDISIGTK</sequence>